<gene>
    <name evidence="1" type="ORF">Terrestrivirus1_341</name>
</gene>
<proteinExistence type="predicted"/>
<name>A0A3G4ZKW1_9VIRU</name>
<evidence type="ECO:0000313" key="1">
    <source>
        <dbReference type="EMBL" id="AYV75467.1"/>
    </source>
</evidence>
<organism evidence="1">
    <name type="scientific">Terrestrivirus sp</name>
    <dbReference type="NCBI Taxonomy" id="2487775"/>
    <lineage>
        <taxon>Viruses</taxon>
        <taxon>Varidnaviria</taxon>
        <taxon>Bamfordvirae</taxon>
        <taxon>Nucleocytoviricota</taxon>
        <taxon>Megaviricetes</taxon>
        <taxon>Imitervirales</taxon>
        <taxon>Mimiviridae</taxon>
        <taxon>Klosneuvirinae</taxon>
    </lineage>
</organism>
<dbReference type="EMBL" id="MK071979">
    <property type="protein sequence ID" value="AYV75467.1"/>
    <property type="molecule type" value="Genomic_DNA"/>
</dbReference>
<protein>
    <submittedName>
        <fullName evidence="1">Uncharacterized protein</fullName>
    </submittedName>
</protein>
<sequence length="66" mass="7717">MKSQLLKLYFYVFTIVIFIEEKLYFVTSLNPTPTTLMENLYKYTSFFPTSVKIIPELPLGSEALML</sequence>
<accession>A0A3G4ZKW1</accession>
<reference evidence="1" key="1">
    <citation type="submission" date="2018-10" db="EMBL/GenBank/DDBJ databases">
        <title>Hidden diversity of soil giant viruses.</title>
        <authorList>
            <person name="Schulz F."/>
            <person name="Alteio L."/>
            <person name="Goudeau D."/>
            <person name="Ryan E.M."/>
            <person name="Malmstrom R.R."/>
            <person name="Blanchard J."/>
            <person name="Woyke T."/>
        </authorList>
    </citation>
    <scope>NUCLEOTIDE SEQUENCE</scope>
    <source>
        <strain evidence="1">TEV1</strain>
    </source>
</reference>